<feature type="binding site" evidence="9">
    <location>
        <position position="120"/>
    </location>
    <ligand>
        <name>Mg(2+)</name>
        <dbReference type="ChEBI" id="CHEBI:18420"/>
    </ligand>
</feature>
<feature type="binding site" evidence="9">
    <location>
        <position position="46"/>
    </location>
    <ligand>
        <name>Mg(2+)</name>
        <dbReference type="ChEBI" id="CHEBI:18420"/>
    </ligand>
</feature>
<dbReference type="GO" id="GO:0003725">
    <property type="term" value="F:double-stranded RNA binding"/>
    <property type="evidence" value="ECO:0007669"/>
    <property type="project" value="TreeGrafter"/>
</dbReference>
<dbReference type="Pfam" id="PF00035">
    <property type="entry name" value="dsrm"/>
    <property type="match status" value="1"/>
</dbReference>
<sequence length="231" mass="26347">MKDFSKLEEIIKVKFKKQDFLAQALVHRSYLNENPGFELAHNERLEFLGDAVLELIVTEYLYLNYPNPEGELTNWRASLVNARILSEIAREIDLDDFLYLSKGEAKESLESKSRQYILANAFEAVVGAIYLDSGYDVAKGFISEFVITKLPYILEHGLYLDPKSRFQEITQEKFGITPNYKVLEEIGPDHNKKFKVGVYLEKELIATGEGSSKQEAQVDAALAGLREKGWQ</sequence>
<dbReference type="InterPro" id="IPR000999">
    <property type="entry name" value="RNase_III_dom"/>
</dbReference>
<dbReference type="CDD" id="cd10845">
    <property type="entry name" value="DSRM_RNAse_III_family"/>
    <property type="match status" value="1"/>
</dbReference>
<dbReference type="AlphaFoldDB" id="A0A1F5S339"/>
<dbReference type="GO" id="GO:0008033">
    <property type="term" value="P:tRNA processing"/>
    <property type="evidence" value="ECO:0007669"/>
    <property type="project" value="UniProtKB-KW"/>
</dbReference>
<dbReference type="GO" id="GO:0005737">
    <property type="term" value="C:cytoplasm"/>
    <property type="evidence" value="ECO:0007669"/>
    <property type="project" value="UniProtKB-SubCell"/>
</dbReference>
<dbReference type="PROSITE" id="PS50142">
    <property type="entry name" value="RNASE_3_2"/>
    <property type="match status" value="1"/>
</dbReference>
<dbReference type="NCBIfam" id="TIGR02191">
    <property type="entry name" value="RNaseIII"/>
    <property type="match status" value="1"/>
</dbReference>
<comment type="subunit">
    <text evidence="9">Homodimer.</text>
</comment>
<comment type="caution">
    <text evidence="12">The sequence shown here is derived from an EMBL/GenBank/DDBJ whole genome shotgun (WGS) entry which is preliminary data.</text>
</comment>
<evidence type="ECO:0000256" key="2">
    <source>
        <dbReference type="ARBA" id="ARBA00010183"/>
    </source>
</evidence>
<keyword evidence="4 9" id="KW-0507">mRNA processing</keyword>
<dbReference type="FunFam" id="1.10.1520.10:FF:000001">
    <property type="entry name" value="Ribonuclease 3"/>
    <property type="match status" value="1"/>
</dbReference>
<dbReference type="EC" id="3.1.26.3" evidence="9"/>
<feature type="domain" description="DRBM" evidence="10">
    <location>
        <begin position="161"/>
        <end position="230"/>
    </location>
</feature>
<dbReference type="Gene3D" id="3.30.160.20">
    <property type="match status" value="1"/>
</dbReference>
<dbReference type="InterPro" id="IPR014720">
    <property type="entry name" value="dsRBD_dom"/>
</dbReference>
<dbReference type="HAMAP" id="MF_00104">
    <property type="entry name" value="RNase_III"/>
    <property type="match status" value="1"/>
</dbReference>
<evidence type="ECO:0000313" key="13">
    <source>
        <dbReference type="Proteomes" id="UP000177407"/>
    </source>
</evidence>
<dbReference type="SUPFAM" id="SSF69065">
    <property type="entry name" value="RNase III domain-like"/>
    <property type="match status" value="1"/>
</dbReference>
<comment type="similarity">
    <text evidence="2">Belongs to the ribonuclease III family.</text>
</comment>
<accession>A0A1F5S339</accession>
<keyword evidence="9" id="KW-0819">tRNA processing</keyword>
<feature type="active site" evidence="9">
    <location>
        <position position="50"/>
    </location>
</feature>
<keyword evidence="5 9" id="KW-0540">Nuclease</keyword>
<evidence type="ECO:0000256" key="9">
    <source>
        <dbReference type="HAMAP-Rule" id="MF_00104"/>
    </source>
</evidence>
<dbReference type="GO" id="GO:0006397">
    <property type="term" value="P:mRNA processing"/>
    <property type="evidence" value="ECO:0007669"/>
    <property type="project" value="UniProtKB-UniRule"/>
</dbReference>
<dbReference type="PROSITE" id="PS00517">
    <property type="entry name" value="RNASE_3_1"/>
    <property type="match status" value="1"/>
</dbReference>
<keyword evidence="9" id="KW-0963">Cytoplasm</keyword>
<comment type="catalytic activity">
    <reaction evidence="1 9">
        <text>Endonucleolytic cleavage to 5'-phosphomonoester.</text>
        <dbReference type="EC" id="3.1.26.3"/>
    </reaction>
</comment>
<keyword evidence="7 9" id="KW-0378">Hydrolase</keyword>
<evidence type="ECO:0000256" key="3">
    <source>
        <dbReference type="ARBA" id="ARBA00022552"/>
    </source>
</evidence>
<keyword evidence="9" id="KW-0699">rRNA-binding</keyword>
<evidence type="ECO:0000256" key="8">
    <source>
        <dbReference type="ARBA" id="ARBA00022884"/>
    </source>
</evidence>
<dbReference type="Proteomes" id="UP000177407">
    <property type="component" value="Unassembled WGS sequence"/>
</dbReference>
<reference evidence="12 13" key="1">
    <citation type="journal article" date="2016" name="Nat. Commun.">
        <title>Thousands of microbial genomes shed light on interconnected biogeochemical processes in an aquifer system.</title>
        <authorList>
            <person name="Anantharaman K."/>
            <person name="Brown C.T."/>
            <person name="Hug L.A."/>
            <person name="Sharon I."/>
            <person name="Castelle C.J."/>
            <person name="Probst A.J."/>
            <person name="Thomas B.C."/>
            <person name="Singh A."/>
            <person name="Wilkins M.J."/>
            <person name="Karaoz U."/>
            <person name="Brodie E.L."/>
            <person name="Williams K.H."/>
            <person name="Hubbard S.S."/>
            <person name="Banfield J.F."/>
        </authorList>
    </citation>
    <scope>NUCLEOTIDE SEQUENCE [LARGE SCALE GENOMIC DNA]</scope>
</reference>
<dbReference type="EMBL" id="MFGA01000015">
    <property type="protein sequence ID" value="OGF21107.1"/>
    <property type="molecule type" value="Genomic_DNA"/>
</dbReference>
<evidence type="ECO:0000256" key="7">
    <source>
        <dbReference type="ARBA" id="ARBA00022801"/>
    </source>
</evidence>
<gene>
    <name evidence="9" type="primary">rnc</name>
    <name evidence="12" type="ORF">A2257_00220</name>
</gene>
<evidence type="ECO:0000256" key="1">
    <source>
        <dbReference type="ARBA" id="ARBA00000109"/>
    </source>
</evidence>
<evidence type="ECO:0000259" key="10">
    <source>
        <dbReference type="PROSITE" id="PS50137"/>
    </source>
</evidence>
<dbReference type="GO" id="GO:0004525">
    <property type="term" value="F:ribonuclease III activity"/>
    <property type="evidence" value="ECO:0007669"/>
    <property type="project" value="UniProtKB-UniRule"/>
</dbReference>
<dbReference type="PANTHER" id="PTHR11207:SF0">
    <property type="entry name" value="RIBONUCLEASE 3"/>
    <property type="match status" value="1"/>
</dbReference>
<dbReference type="Pfam" id="PF14622">
    <property type="entry name" value="Ribonucleas_3_3"/>
    <property type="match status" value="1"/>
</dbReference>
<keyword evidence="8 9" id="KW-0694">RNA-binding</keyword>
<dbReference type="SMART" id="SM00535">
    <property type="entry name" value="RIBOc"/>
    <property type="match status" value="1"/>
</dbReference>
<protein>
    <recommendedName>
        <fullName evidence="9">Ribonuclease 3</fullName>
        <ecNumber evidence="9">3.1.26.3</ecNumber>
    </recommendedName>
    <alternativeName>
        <fullName evidence="9">Ribonuclease III</fullName>
        <shortName evidence="9">RNase III</shortName>
    </alternativeName>
</protein>
<feature type="domain" description="RNase III" evidence="11">
    <location>
        <begin position="4"/>
        <end position="134"/>
    </location>
</feature>
<dbReference type="GO" id="GO:0046872">
    <property type="term" value="F:metal ion binding"/>
    <property type="evidence" value="ECO:0007669"/>
    <property type="project" value="UniProtKB-KW"/>
</dbReference>
<dbReference type="PANTHER" id="PTHR11207">
    <property type="entry name" value="RIBONUCLEASE III"/>
    <property type="match status" value="1"/>
</dbReference>
<dbReference type="InterPro" id="IPR011907">
    <property type="entry name" value="RNase_III"/>
</dbReference>
<evidence type="ECO:0000313" key="12">
    <source>
        <dbReference type="EMBL" id="OGF21107.1"/>
    </source>
</evidence>
<keyword evidence="9" id="KW-0479">Metal-binding</keyword>
<evidence type="ECO:0000256" key="5">
    <source>
        <dbReference type="ARBA" id="ARBA00022722"/>
    </source>
</evidence>
<dbReference type="SUPFAM" id="SSF54768">
    <property type="entry name" value="dsRNA-binding domain-like"/>
    <property type="match status" value="1"/>
</dbReference>
<feature type="active site" evidence="9">
    <location>
        <position position="123"/>
    </location>
</feature>
<dbReference type="GO" id="GO:0010468">
    <property type="term" value="P:regulation of gene expression"/>
    <property type="evidence" value="ECO:0007669"/>
    <property type="project" value="TreeGrafter"/>
</dbReference>
<keyword evidence="9" id="KW-0460">Magnesium</keyword>
<dbReference type="GO" id="GO:0006364">
    <property type="term" value="P:rRNA processing"/>
    <property type="evidence" value="ECO:0007669"/>
    <property type="project" value="UniProtKB-UniRule"/>
</dbReference>
<proteinExistence type="inferred from homology"/>
<comment type="cofactor">
    <cofactor evidence="9">
        <name>Mg(2+)</name>
        <dbReference type="ChEBI" id="CHEBI:18420"/>
    </cofactor>
</comment>
<dbReference type="GO" id="GO:0019843">
    <property type="term" value="F:rRNA binding"/>
    <property type="evidence" value="ECO:0007669"/>
    <property type="project" value="UniProtKB-KW"/>
</dbReference>
<dbReference type="Gene3D" id="1.10.1520.10">
    <property type="entry name" value="Ribonuclease III domain"/>
    <property type="match status" value="1"/>
</dbReference>
<comment type="subcellular location">
    <subcellularLocation>
        <location evidence="9">Cytoplasm</location>
    </subcellularLocation>
</comment>
<evidence type="ECO:0000256" key="6">
    <source>
        <dbReference type="ARBA" id="ARBA00022759"/>
    </source>
</evidence>
<keyword evidence="6 9" id="KW-0255">Endonuclease</keyword>
<dbReference type="CDD" id="cd00593">
    <property type="entry name" value="RIBOc"/>
    <property type="match status" value="1"/>
</dbReference>
<evidence type="ECO:0000256" key="4">
    <source>
        <dbReference type="ARBA" id="ARBA00022664"/>
    </source>
</evidence>
<dbReference type="SMART" id="SM00358">
    <property type="entry name" value="DSRM"/>
    <property type="match status" value="1"/>
</dbReference>
<organism evidence="12 13">
    <name type="scientific">Candidatus Falkowbacteria bacterium RIFOXYA2_FULL_38_12</name>
    <dbReference type="NCBI Taxonomy" id="1797993"/>
    <lineage>
        <taxon>Bacteria</taxon>
        <taxon>Candidatus Falkowiibacteriota</taxon>
    </lineage>
</organism>
<comment type="function">
    <text evidence="9">Digests double-stranded RNA. Involved in the processing of primary rRNA transcript to yield the immediate precursors to the large and small rRNAs (23S and 16S). Processes some mRNAs, and tRNAs when they are encoded in the rRNA operon. Processes pre-crRNA and tracrRNA of type II CRISPR loci if present in the organism.</text>
</comment>
<evidence type="ECO:0000259" key="11">
    <source>
        <dbReference type="PROSITE" id="PS50142"/>
    </source>
</evidence>
<dbReference type="InterPro" id="IPR036389">
    <property type="entry name" value="RNase_III_sf"/>
</dbReference>
<feature type="binding site" evidence="9">
    <location>
        <position position="123"/>
    </location>
    <ligand>
        <name>Mg(2+)</name>
        <dbReference type="ChEBI" id="CHEBI:18420"/>
    </ligand>
</feature>
<name>A0A1F5S339_9BACT</name>
<keyword evidence="3 9" id="KW-0698">rRNA processing</keyword>
<dbReference type="PROSITE" id="PS50137">
    <property type="entry name" value="DS_RBD"/>
    <property type="match status" value="1"/>
</dbReference>